<dbReference type="Proteomes" id="UP000598488">
    <property type="component" value="Unassembled WGS sequence"/>
</dbReference>
<evidence type="ECO:0000259" key="5">
    <source>
        <dbReference type="Pfam" id="PF08501"/>
    </source>
</evidence>
<dbReference type="SUPFAM" id="SSF53223">
    <property type="entry name" value="Aminoacid dehydrogenase-like, N-terminal domain"/>
    <property type="match status" value="1"/>
</dbReference>
<dbReference type="Gene3D" id="3.40.50.10860">
    <property type="entry name" value="Leucine Dehydrogenase, chain A, domain 1"/>
    <property type="match status" value="1"/>
</dbReference>
<dbReference type="Pfam" id="PF08501">
    <property type="entry name" value="Shikimate_dh_N"/>
    <property type="match status" value="1"/>
</dbReference>
<protein>
    <recommendedName>
        <fullName evidence="5">Shikimate dehydrogenase substrate binding N-terminal domain-containing protein</fullName>
    </recommendedName>
</protein>
<evidence type="ECO:0000256" key="1">
    <source>
        <dbReference type="ARBA" id="ARBA00004871"/>
    </source>
</evidence>
<reference evidence="6 7" key="1">
    <citation type="submission" date="2020-12" db="EMBL/GenBank/DDBJ databases">
        <title>Comparative genome analysis of fungal antagonists Marinomonas ostreistagni 398 and M. spartinae 468.</title>
        <authorList>
            <person name="Fields J.L."/>
            <person name="Mavrodi O.V."/>
            <person name="Biber P.D."/>
            <person name="Indest K.J."/>
            <person name="Mavrodi D.V."/>
        </authorList>
    </citation>
    <scope>NUCLEOTIDE SEQUENCE [LARGE SCALE GENOMIC DNA]</scope>
    <source>
        <strain evidence="6 7">USM7</strain>
    </source>
</reference>
<evidence type="ECO:0000256" key="2">
    <source>
        <dbReference type="ARBA" id="ARBA00022857"/>
    </source>
</evidence>
<proteinExistence type="predicted"/>
<keyword evidence="3" id="KW-0560">Oxidoreductase</keyword>
<evidence type="ECO:0000256" key="3">
    <source>
        <dbReference type="ARBA" id="ARBA00023002"/>
    </source>
</evidence>
<dbReference type="InterPro" id="IPR013708">
    <property type="entry name" value="Shikimate_DH-bd_N"/>
</dbReference>
<keyword evidence="7" id="KW-1185">Reference proteome</keyword>
<dbReference type="PANTHER" id="PTHR21089:SF1">
    <property type="entry name" value="BIFUNCTIONAL 3-DEHYDROQUINATE DEHYDRATASE_SHIKIMATE DEHYDROGENASE, CHLOROPLASTIC"/>
    <property type="match status" value="1"/>
</dbReference>
<name>A0ABS0Z9F9_9GAMM</name>
<sequence length="266" mass="28955">MTFISGETQLFPILGDPIAQVRSPEFLTKILHRREVNGIVPPMHVAPTKFQEVMKHLRSVQNVNGVVITIPHKIAALESCDLVSERAQFVGSVNIIRKLQDGRFYGDNVDGIGYLDGILKEGFDVADKRALLIGAGGAGSAVAFEILARGASHLSIFDVDETRLTALITRLESRFPGKVSIGNNNPTGFDLIANVTPVGMRPSDPYPVQVEHLNEKQFVADAITKPEVSPMVEYARSLGCNTMVGAGMFNAEAEILVDFMLTEHDV</sequence>
<evidence type="ECO:0000313" key="7">
    <source>
        <dbReference type="Proteomes" id="UP000598488"/>
    </source>
</evidence>
<dbReference type="InterPro" id="IPR046346">
    <property type="entry name" value="Aminoacid_DH-like_N_sf"/>
</dbReference>
<evidence type="ECO:0000313" key="6">
    <source>
        <dbReference type="EMBL" id="MBJ7550286.1"/>
    </source>
</evidence>
<keyword evidence="2" id="KW-0521">NADP</keyword>
<comment type="pathway">
    <text evidence="1">Metabolic intermediate biosynthesis; chorismate biosynthesis; chorismate from D-erythrose 4-phosphate and phosphoenolpyruvate: step 4/7.</text>
</comment>
<organism evidence="6 7">
    <name type="scientific">Marinomonas ostreistagni</name>
    <dbReference type="NCBI Taxonomy" id="359209"/>
    <lineage>
        <taxon>Bacteria</taxon>
        <taxon>Pseudomonadati</taxon>
        <taxon>Pseudomonadota</taxon>
        <taxon>Gammaproteobacteria</taxon>
        <taxon>Oceanospirillales</taxon>
        <taxon>Oceanospirillaceae</taxon>
        <taxon>Marinomonas</taxon>
    </lineage>
</organism>
<accession>A0ABS0Z9F9</accession>
<comment type="caution">
    <text evidence="6">The sequence shown here is derived from an EMBL/GenBank/DDBJ whole genome shotgun (WGS) entry which is preliminary data.</text>
</comment>
<evidence type="ECO:0000256" key="4">
    <source>
        <dbReference type="ARBA" id="ARBA00023141"/>
    </source>
</evidence>
<dbReference type="RefSeq" id="WP_199461919.1">
    <property type="nucleotide sequence ID" value="NZ_JAEMUH010000005.1"/>
</dbReference>
<keyword evidence="4" id="KW-0028">Amino-acid biosynthesis</keyword>
<dbReference type="InterPro" id="IPR036291">
    <property type="entry name" value="NAD(P)-bd_dom_sf"/>
</dbReference>
<dbReference type="EMBL" id="JAEMUH010000005">
    <property type="protein sequence ID" value="MBJ7550286.1"/>
    <property type="molecule type" value="Genomic_DNA"/>
</dbReference>
<gene>
    <name evidence="6" type="ORF">JHD44_06305</name>
</gene>
<dbReference type="SUPFAM" id="SSF51735">
    <property type="entry name" value="NAD(P)-binding Rossmann-fold domains"/>
    <property type="match status" value="1"/>
</dbReference>
<feature type="domain" description="Shikimate dehydrogenase substrate binding N-terminal" evidence="5">
    <location>
        <begin position="13"/>
        <end position="96"/>
    </location>
</feature>
<dbReference type="InterPro" id="IPR022893">
    <property type="entry name" value="Shikimate_DH_fam"/>
</dbReference>
<keyword evidence="4" id="KW-0057">Aromatic amino acid biosynthesis</keyword>
<dbReference type="PANTHER" id="PTHR21089">
    <property type="entry name" value="SHIKIMATE DEHYDROGENASE"/>
    <property type="match status" value="1"/>
</dbReference>
<dbReference type="Gene3D" id="3.40.50.720">
    <property type="entry name" value="NAD(P)-binding Rossmann-like Domain"/>
    <property type="match status" value="1"/>
</dbReference>